<protein>
    <submittedName>
        <fullName evidence="1">Uncharacterized protein</fullName>
    </submittedName>
</protein>
<reference evidence="1 2" key="1">
    <citation type="submission" date="2018-06" db="EMBL/GenBank/DDBJ databases">
        <authorList>
            <consortium name="Pathogen Informatics"/>
            <person name="Doyle S."/>
        </authorList>
    </citation>
    <scope>NUCLEOTIDE SEQUENCE [LARGE SCALE GENOMIC DNA]</scope>
    <source>
        <strain evidence="1 2">NCTC11647</strain>
    </source>
</reference>
<accession>A0A2T3QJV2</accession>
<evidence type="ECO:0000313" key="2">
    <source>
        <dbReference type="Proteomes" id="UP000251647"/>
    </source>
</evidence>
<sequence>MTMRNHTMIFSILTAASLLSTPSFARDASNPSFSSLVASELTSTDVFHHSVRSIVYPTLGYADSTAFACFQDKGLSAKQYEKFVRNQCESTLNGSMEGGWCRDKQDSPLFFVEIGQDGSYCNSGLSRSVVYILEPVTTKSSPNSNTDTGWKDVSQAFGFDHHL</sequence>
<proteinExistence type="predicted"/>
<dbReference type="OrthoDB" id="5814213at2"/>
<evidence type="ECO:0000313" key="1">
    <source>
        <dbReference type="EMBL" id="SPY43792.1"/>
    </source>
</evidence>
<gene>
    <name evidence="1" type="ORF">NCTC11647_02724</name>
</gene>
<dbReference type="AlphaFoldDB" id="A0A2T3QJV2"/>
<dbReference type="EMBL" id="UATL01000005">
    <property type="protein sequence ID" value="SPY43792.1"/>
    <property type="molecule type" value="Genomic_DNA"/>
</dbReference>
<name>A0A2T3QJV2_PHODM</name>
<dbReference type="Proteomes" id="UP000251647">
    <property type="component" value="Unassembled WGS sequence"/>
</dbReference>
<organism evidence="1 2">
    <name type="scientific">Photobacterium damselae</name>
    <dbReference type="NCBI Taxonomy" id="38293"/>
    <lineage>
        <taxon>Bacteria</taxon>
        <taxon>Pseudomonadati</taxon>
        <taxon>Pseudomonadota</taxon>
        <taxon>Gammaproteobacteria</taxon>
        <taxon>Vibrionales</taxon>
        <taxon>Vibrionaceae</taxon>
        <taxon>Photobacterium</taxon>
    </lineage>
</organism>
<dbReference type="RefSeq" id="WP_036765679.1">
    <property type="nucleotide sequence ID" value="NZ_PYOG01000010.1"/>
</dbReference>